<dbReference type="EMBL" id="QGLE01000015">
    <property type="protein sequence ID" value="PWR18378.1"/>
    <property type="molecule type" value="Genomic_DNA"/>
</dbReference>
<accession>A0A317DUL4</accession>
<keyword evidence="1" id="KW-0472">Membrane</keyword>
<reference evidence="2 3" key="1">
    <citation type="submission" date="2018-05" db="EMBL/GenBank/DDBJ databases">
        <title>Zavarzinia sp. HR-AS.</title>
        <authorList>
            <person name="Lee Y."/>
            <person name="Jeon C.O."/>
        </authorList>
    </citation>
    <scope>NUCLEOTIDE SEQUENCE [LARGE SCALE GENOMIC DNA]</scope>
    <source>
        <strain evidence="2 3">HR-AS</strain>
    </source>
</reference>
<organism evidence="2 3">
    <name type="scientific">Zavarzinia aquatilis</name>
    <dbReference type="NCBI Taxonomy" id="2211142"/>
    <lineage>
        <taxon>Bacteria</taxon>
        <taxon>Pseudomonadati</taxon>
        <taxon>Pseudomonadota</taxon>
        <taxon>Alphaproteobacteria</taxon>
        <taxon>Rhodospirillales</taxon>
        <taxon>Zavarziniaceae</taxon>
        <taxon>Zavarzinia</taxon>
    </lineage>
</organism>
<keyword evidence="3" id="KW-1185">Reference proteome</keyword>
<evidence type="ECO:0000256" key="1">
    <source>
        <dbReference type="SAM" id="Phobius"/>
    </source>
</evidence>
<keyword evidence="1" id="KW-1133">Transmembrane helix</keyword>
<name>A0A317DUL4_9PROT</name>
<gene>
    <name evidence="2" type="ORF">DKG74_19175</name>
</gene>
<evidence type="ECO:0000313" key="3">
    <source>
        <dbReference type="Proteomes" id="UP000245461"/>
    </source>
</evidence>
<evidence type="ECO:0000313" key="2">
    <source>
        <dbReference type="EMBL" id="PWR18378.1"/>
    </source>
</evidence>
<dbReference type="Proteomes" id="UP000245461">
    <property type="component" value="Unassembled WGS sequence"/>
</dbReference>
<protein>
    <submittedName>
        <fullName evidence="2">Uncharacterized protein</fullName>
    </submittedName>
</protein>
<keyword evidence="1" id="KW-0812">Transmembrane</keyword>
<feature type="transmembrane region" description="Helical" evidence="1">
    <location>
        <begin position="27"/>
        <end position="46"/>
    </location>
</feature>
<comment type="caution">
    <text evidence="2">The sequence shown here is derived from an EMBL/GenBank/DDBJ whole genome shotgun (WGS) entry which is preliminary data.</text>
</comment>
<feature type="transmembrane region" description="Helical" evidence="1">
    <location>
        <begin position="66"/>
        <end position="85"/>
    </location>
</feature>
<proteinExistence type="predicted"/>
<sequence>MLAIMVLAQVIGLGVLAQKKFRRVGVIWSLIAAALDLGLLALISAAKGPQLSGAGGISDQARDLTALLLTVGPSTLVVLGVLATLPNNKADKPL</sequence>
<dbReference type="AlphaFoldDB" id="A0A317DUL4"/>